<dbReference type="Pfam" id="PF20159">
    <property type="entry name" value="YidB"/>
    <property type="match status" value="1"/>
</dbReference>
<reference evidence="1 2" key="1">
    <citation type="submission" date="2016-06" db="EMBL/GenBank/DDBJ databases">
        <title>Draft genome of Moraxella nonliquefaciens CCUG 60284.</title>
        <authorList>
            <person name="Salva-Serra F."/>
            <person name="Engstrom-Jakobsson H."/>
            <person name="Thorell K."/>
            <person name="Gonzales-Siles L."/>
            <person name="Karlsson R."/>
            <person name="Boulund F."/>
            <person name="Engstrand L."/>
            <person name="Kristiansson E."/>
            <person name="Moore E."/>
        </authorList>
    </citation>
    <scope>NUCLEOTIDE SEQUENCE [LARGE SCALE GENOMIC DNA]</scope>
    <source>
        <strain evidence="1 2">CCUG 60284</strain>
    </source>
</reference>
<accession>A0A1B8PI98</accession>
<dbReference type="AlphaFoldDB" id="A0A1B8PI98"/>
<evidence type="ECO:0000313" key="1">
    <source>
        <dbReference type="EMBL" id="OBX48855.1"/>
    </source>
</evidence>
<dbReference type="EMBL" id="LZDN01000040">
    <property type="protein sequence ID" value="OBX48855.1"/>
    <property type="molecule type" value="Genomic_DNA"/>
</dbReference>
<dbReference type="SUPFAM" id="SSF140804">
    <property type="entry name" value="YidB-like"/>
    <property type="match status" value="1"/>
</dbReference>
<dbReference type="InterPro" id="IPR027405">
    <property type="entry name" value="YidB-like"/>
</dbReference>
<protein>
    <recommendedName>
        <fullName evidence="3">DUF937 domain-containing protein</fullName>
    </recommendedName>
</protein>
<dbReference type="InterPro" id="IPR009282">
    <property type="entry name" value="DUF937"/>
</dbReference>
<dbReference type="Proteomes" id="UP000092671">
    <property type="component" value="Unassembled WGS sequence"/>
</dbReference>
<proteinExistence type="predicted"/>
<comment type="caution">
    <text evidence="1">The sequence shown here is derived from an EMBL/GenBank/DDBJ whole genome shotgun (WGS) entry which is preliminary data.</text>
</comment>
<gene>
    <name evidence="1" type="ORF">A9Z60_04220</name>
</gene>
<dbReference type="Pfam" id="PF06078">
    <property type="entry name" value="DUF937"/>
    <property type="match status" value="1"/>
</dbReference>
<dbReference type="RefSeq" id="WP_066893882.1">
    <property type="nucleotide sequence ID" value="NZ_LZDN01000040.1"/>
</dbReference>
<name>A0A1B8PI98_MORNO</name>
<evidence type="ECO:0008006" key="3">
    <source>
        <dbReference type="Google" id="ProtNLM"/>
    </source>
</evidence>
<dbReference type="OrthoDB" id="5957313at2"/>
<dbReference type="InterPro" id="IPR045372">
    <property type="entry name" value="YidB"/>
</dbReference>
<organism evidence="1 2">
    <name type="scientific">Moraxella nonliquefaciens</name>
    <dbReference type="NCBI Taxonomy" id="478"/>
    <lineage>
        <taxon>Bacteria</taxon>
        <taxon>Pseudomonadati</taxon>
        <taxon>Pseudomonadota</taxon>
        <taxon>Gammaproteobacteria</taxon>
        <taxon>Moraxellales</taxon>
        <taxon>Moraxellaceae</taxon>
        <taxon>Moraxella</taxon>
    </lineage>
</organism>
<dbReference type="Gene3D" id="1.10.10.690">
    <property type="entry name" value="YidB-like"/>
    <property type="match status" value="1"/>
</dbReference>
<sequence length="234" mass="24363">MSLLQNIIAQVAQSTLNQNTPTGGQPQQQNSAIGTLLGSVLGSQTQQNTTLSGVLGQVLGNSQQTQNGLSGVLGSLLGGGQTHQNIPARDLGSVLGQILSSQSAEQKGGFNKNTLLLALIPIVLGYIQKNGGLSGVLAKFQGSELASKAQSWINNDTANDGLNPQDVVELFGKDEINRVCQQTGASETEVCQGIAKLLPQVVNDLTPNGNLATESEANAEINQILQQAGINRQQ</sequence>
<evidence type="ECO:0000313" key="2">
    <source>
        <dbReference type="Proteomes" id="UP000092671"/>
    </source>
</evidence>